<evidence type="ECO:0000256" key="5">
    <source>
        <dbReference type="ARBA" id="ARBA00022727"/>
    </source>
</evidence>
<gene>
    <name evidence="10" type="primary">tmk</name>
    <name evidence="12" type="ORF">GCM10022224_049290</name>
</gene>
<keyword evidence="7 10" id="KW-0418">Kinase</keyword>
<evidence type="ECO:0000259" key="11">
    <source>
        <dbReference type="Pfam" id="PF02223"/>
    </source>
</evidence>
<dbReference type="NCBIfam" id="TIGR00041">
    <property type="entry name" value="DTMP_kinase"/>
    <property type="match status" value="1"/>
</dbReference>
<dbReference type="Gene3D" id="3.40.50.300">
    <property type="entry name" value="P-loop containing nucleotide triphosphate hydrolases"/>
    <property type="match status" value="1"/>
</dbReference>
<evidence type="ECO:0000256" key="7">
    <source>
        <dbReference type="ARBA" id="ARBA00022777"/>
    </source>
</evidence>
<evidence type="ECO:0000256" key="8">
    <source>
        <dbReference type="ARBA" id="ARBA00022840"/>
    </source>
</evidence>
<evidence type="ECO:0000256" key="2">
    <source>
        <dbReference type="ARBA" id="ARBA00012980"/>
    </source>
</evidence>
<keyword evidence="8 10" id="KW-0067">ATP-binding</keyword>
<keyword evidence="4 10" id="KW-0808">Transferase</keyword>
<dbReference type="EC" id="2.7.4.9" evidence="2 10"/>
<comment type="caution">
    <text evidence="10">Lacks conserved residue(s) required for the propagation of feature annotation.</text>
</comment>
<dbReference type="Pfam" id="PF02223">
    <property type="entry name" value="Thymidylate_kin"/>
    <property type="match status" value="1"/>
</dbReference>
<reference evidence="13" key="1">
    <citation type="journal article" date="2019" name="Int. J. Syst. Evol. Microbiol.">
        <title>The Global Catalogue of Microorganisms (GCM) 10K type strain sequencing project: providing services to taxonomists for standard genome sequencing and annotation.</title>
        <authorList>
            <consortium name="The Broad Institute Genomics Platform"/>
            <consortium name="The Broad Institute Genome Sequencing Center for Infectious Disease"/>
            <person name="Wu L."/>
            <person name="Ma J."/>
        </authorList>
    </citation>
    <scope>NUCLEOTIDE SEQUENCE [LARGE SCALE GENOMIC DNA]</scope>
    <source>
        <strain evidence="13">JCM 16904</strain>
    </source>
</reference>
<dbReference type="PANTHER" id="PTHR10344:SF4">
    <property type="entry name" value="UMP-CMP KINASE 2, MITOCHONDRIAL"/>
    <property type="match status" value="1"/>
</dbReference>
<evidence type="ECO:0000256" key="3">
    <source>
        <dbReference type="ARBA" id="ARBA00017144"/>
    </source>
</evidence>
<evidence type="ECO:0000313" key="12">
    <source>
        <dbReference type="EMBL" id="GAA3679234.1"/>
    </source>
</evidence>
<keyword evidence="6 10" id="KW-0547">Nucleotide-binding</keyword>
<dbReference type="InterPro" id="IPR018094">
    <property type="entry name" value="Thymidylate_kinase"/>
</dbReference>
<evidence type="ECO:0000313" key="13">
    <source>
        <dbReference type="Proteomes" id="UP001500902"/>
    </source>
</evidence>
<comment type="function">
    <text evidence="10">Phosphorylation of dTMP to form dTDP in both de novo and salvage pathways of dTTP synthesis.</text>
</comment>
<comment type="similarity">
    <text evidence="1 10">Belongs to the thymidylate kinase family.</text>
</comment>
<evidence type="ECO:0000256" key="9">
    <source>
        <dbReference type="ARBA" id="ARBA00048743"/>
    </source>
</evidence>
<organism evidence="12 13">
    <name type="scientific">Nonomuraea antimicrobica</name>
    <dbReference type="NCBI Taxonomy" id="561173"/>
    <lineage>
        <taxon>Bacteria</taxon>
        <taxon>Bacillati</taxon>
        <taxon>Actinomycetota</taxon>
        <taxon>Actinomycetes</taxon>
        <taxon>Streptosporangiales</taxon>
        <taxon>Streptosporangiaceae</taxon>
        <taxon>Nonomuraea</taxon>
    </lineage>
</organism>
<dbReference type="CDD" id="cd01672">
    <property type="entry name" value="TMPK"/>
    <property type="match status" value="1"/>
</dbReference>
<feature type="domain" description="Thymidylate kinase-like" evidence="11">
    <location>
        <begin position="10"/>
        <end position="147"/>
    </location>
</feature>
<name>A0ABP7C6Q7_9ACTN</name>
<protein>
    <recommendedName>
        <fullName evidence="3 10">Thymidylate kinase</fullName>
        <ecNumber evidence="2 10">2.7.4.9</ecNumber>
    </recommendedName>
    <alternativeName>
        <fullName evidence="10">dTMP kinase</fullName>
    </alternativeName>
</protein>
<evidence type="ECO:0000256" key="10">
    <source>
        <dbReference type="HAMAP-Rule" id="MF_00165"/>
    </source>
</evidence>
<dbReference type="RefSeq" id="WP_344882457.1">
    <property type="nucleotide sequence ID" value="NZ_BAAAZP010000090.1"/>
</dbReference>
<dbReference type="PANTHER" id="PTHR10344">
    <property type="entry name" value="THYMIDYLATE KINASE"/>
    <property type="match status" value="1"/>
</dbReference>
<comment type="caution">
    <text evidence="12">The sequence shown here is derived from an EMBL/GenBank/DDBJ whole genome shotgun (WGS) entry which is preliminary data.</text>
</comment>
<evidence type="ECO:0000256" key="6">
    <source>
        <dbReference type="ARBA" id="ARBA00022741"/>
    </source>
</evidence>
<keyword evidence="13" id="KW-1185">Reference proteome</keyword>
<accession>A0ABP7C6Q7</accession>
<dbReference type="SUPFAM" id="SSF52540">
    <property type="entry name" value="P-loop containing nucleoside triphosphate hydrolases"/>
    <property type="match status" value="1"/>
</dbReference>
<comment type="catalytic activity">
    <reaction evidence="9 10">
        <text>dTMP + ATP = dTDP + ADP</text>
        <dbReference type="Rhea" id="RHEA:13517"/>
        <dbReference type="ChEBI" id="CHEBI:30616"/>
        <dbReference type="ChEBI" id="CHEBI:58369"/>
        <dbReference type="ChEBI" id="CHEBI:63528"/>
        <dbReference type="ChEBI" id="CHEBI:456216"/>
        <dbReference type="EC" id="2.7.4.9"/>
    </reaction>
</comment>
<sequence length="207" mass="22953">MARGALFIAIEGPNGVGKSTASTLLAERLRAGGMRVHVTSEPSDTPLGRLVRTGEAGLVGRALALAVAADRYHHMDTEIVPALMDGLTVISDRYVQSSLVLQRIDGLEIEEIWQYNAHVLRPSLSCYLHHTAQELAQRLAQRTRRSRLERVGSPQRELDLYQDAYQFLLARHWPQALVNCQEVSPDRVAAELALLVARTAQRQEGAR</sequence>
<keyword evidence="5 10" id="KW-0545">Nucleotide biosynthesis</keyword>
<evidence type="ECO:0000256" key="1">
    <source>
        <dbReference type="ARBA" id="ARBA00009776"/>
    </source>
</evidence>
<dbReference type="InterPro" id="IPR027417">
    <property type="entry name" value="P-loop_NTPase"/>
</dbReference>
<dbReference type="HAMAP" id="MF_00165">
    <property type="entry name" value="Thymidylate_kinase"/>
    <property type="match status" value="1"/>
</dbReference>
<proteinExistence type="inferred from homology"/>
<dbReference type="InterPro" id="IPR039430">
    <property type="entry name" value="Thymidylate_kin-like_dom"/>
</dbReference>
<dbReference type="Proteomes" id="UP001500902">
    <property type="component" value="Unassembled WGS sequence"/>
</dbReference>
<evidence type="ECO:0000256" key="4">
    <source>
        <dbReference type="ARBA" id="ARBA00022679"/>
    </source>
</evidence>
<dbReference type="EMBL" id="BAAAZP010000090">
    <property type="protein sequence ID" value="GAA3679234.1"/>
    <property type="molecule type" value="Genomic_DNA"/>
</dbReference>